<organism evidence="1 5">
    <name type="scientific">Didymodactylos carnosus</name>
    <dbReference type="NCBI Taxonomy" id="1234261"/>
    <lineage>
        <taxon>Eukaryota</taxon>
        <taxon>Metazoa</taxon>
        <taxon>Spiralia</taxon>
        <taxon>Gnathifera</taxon>
        <taxon>Rotifera</taxon>
        <taxon>Eurotatoria</taxon>
        <taxon>Bdelloidea</taxon>
        <taxon>Philodinida</taxon>
        <taxon>Philodinidae</taxon>
        <taxon>Didymodactylos</taxon>
    </lineage>
</organism>
<name>A0A815EFN4_9BILA</name>
<dbReference type="Proteomes" id="UP000681722">
    <property type="component" value="Unassembled WGS sequence"/>
</dbReference>
<dbReference type="Proteomes" id="UP000677228">
    <property type="component" value="Unassembled WGS sequence"/>
</dbReference>
<evidence type="ECO:0000313" key="4">
    <source>
        <dbReference type="EMBL" id="CAF4154407.1"/>
    </source>
</evidence>
<dbReference type="EMBL" id="CAJNOK010020391">
    <property type="protein sequence ID" value="CAF1315686.1"/>
    <property type="molecule type" value="Genomic_DNA"/>
</dbReference>
<gene>
    <name evidence="1" type="ORF">GPM918_LOCUS29142</name>
    <name evidence="2" type="ORF">OVA965_LOCUS29198</name>
    <name evidence="4" type="ORF">SRO942_LOCUS29702</name>
    <name evidence="3" type="ORF">TMI583_LOCUS29964</name>
</gene>
<dbReference type="EMBL" id="CAJOBC010044122">
    <property type="protein sequence ID" value="CAF4154407.1"/>
    <property type="molecule type" value="Genomic_DNA"/>
</dbReference>
<sequence>MAGSRNFLVVFNETDISTFDNRLNERKHKWINEEIVDICFASPNIGFILLTETRVFVFSARNQEHECLTAIQKMEDYKFSTCTSNQQSLLLAYKRPGTPIDEWHIDSWKRVTRYRSPDTCTNDEYINCLRYGSDLSKLGMTIYGSHRIRFELRDSKMNCLQRIPVCETGCCGFISMPGAKWLLSDGHFLYVITEDGSVEIIERQSVDAAYNDTGNVTVFADTFIVLRSRKALYFYANNV</sequence>
<proteinExistence type="predicted"/>
<evidence type="ECO:0000313" key="5">
    <source>
        <dbReference type="Proteomes" id="UP000663829"/>
    </source>
</evidence>
<dbReference type="OrthoDB" id="10411920at2759"/>
<dbReference type="Proteomes" id="UP000663829">
    <property type="component" value="Unassembled WGS sequence"/>
</dbReference>
<keyword evidence="5" id="KW-1185">Reference proteome</keyword>
<reference evidence="1" key="1">
    <citation type="submission" date="2021-02" db="EMBL/GenBank/DDBJ databases">
        <authorList>
            <person name="Nowell W R."/>
        </authorList>
    </citation>
    <scope>NUCLEOTIDE SEQUENCE</scope>
</reference>
<evidence type="ECO:0000313" key="2">
    <source>
        <dbReference type="EMBL" id="CAF1315686.1"/>
    </source>
</evidence>
<protein>
    <submittedName>
        <fullName evidence="1">Uncharacterized protein</fullName>
    </submittedName>
</protein>
<dbReference type="Proteomes" id="UP000682733">
    <property type="component" value="Unassembled WGS sequence"/>
</dbReference>
<accession>A0A815EFN4</accession>
<evidence type="ECO:0000313" key="1">
    <source>
        <dbReference type="EMBL" id="CAF1314124.1"/>
    </source>
</evidence>
<dbReference type="SUPFAM" id="SSF101908">
    <property type="entry name" value="Putative isomerase YbhE"/>
    <property type="match status" value="1"/>
</dbReference>
<dbReference type="EMBL" id="CAJNOQ010013081">
    <property type="protein sequence ID" value="CAF1314124.1"/>
    <property type="molecule type" value="Genomic_DNA"/>
</dbReference>
<evidence type="ECO:0000313" key="3">
    <source>
        <dbReference type="EMBL" id="CAF4124520.1"/>
    </source>
</evidence>
<dbReference type="EMBL" id="CAJOBA010041986">
    <property type="protein sequence ID" value="CAF4124520.1"/>
    <property type="molecule type" value="Genomic_DNA"/>
</dbReference>
<dbReference type="AlphaFoldDB" id="A0A815EFN4"/>
<comment type="caution">
    <text evidence="1">The sequence shown here is derived from an EMBL/GenBank/DDBJ whole genome shotgun (WGS) entry which is preliminary data.</text>
</comment>